<dbReference type="InterPro" id="IPR011032">
    <property type="entry name" value="GroES-like_sf"/>
</dbReference>
<dbReference type="EMBL" id="QGML01001079">
    <property type="protein sequence ID" value="TVY89838.1"/>
    <property type="molecule type" value="Genomic_DNA"/>
</dbReference>
<evidence type="ECO:0000256" key="7">
    <source>
        <dbReference type="ARBA" id="ARBA00022857"/>
    </source>
</evidence>
<evidence type="ECO:0000256" key="9">
    <source>
        <dbReference type="ARBA" id="ARBA00024074"/>
    </source>
</evidence>
<comment type="catalytic activity">
    <reaction evidence="10">
        <text>a primary alcohol + NADP(+) = an aldehyde + NADPH + H(+)</text>
        <dbReference type="Rhea" id="RHEA:15937"/>
        <dbReference type="ChEBI" id="CHEBI:15378"/>
        <dbReference type="ChEBI" id="CHEBI:15734"/>
        <dbReference type="ChEBI" id="CHEBI:17478"/>
        <dbReference type="ChEBI" id="CHEBI:57783"/>
        <dbReference type="ChEBI" id="CHEBI:58349"/>
        <dbReference type="EC" id="1.1.1.2"/>
    </reaction>
    <physiologicalReaction direction="left-to-right" evidence="10">
        <dbReference type="Rhea" id="RHEA:15938"/>
    </physiologicalReaction>
    <physiologicalReaction direction="right-to-left" evidence="10">
        <dbReference type="Rhea" id="RHEA:15939"/>
    </physiologicalReaction>
</comment>
<keyword evidence="7" id="KW-0521">NADP</keyword>
<dbReference type="InterPro" id="IPR013149">
    <property type="entry name" value="ADH-like_C"/>
</dbReference>
<dbReference type="PANTHER" id="PTHR42683">
    <property type="entry name" value="ALDEHYDE REDUCTASE"/>
    <property type="match status" value="1"/>
</dbReference>
<evidence type="ECO:0000256" key="2">
    <source>
        <dbReference type="ARBA" id="ARBA00008072"/>
    </source>
</evidence>
<dbReference type="PROSITE" id="PS00059">
    <property type="entry name" value="ADH_ZINC"/>
    <property type="match status" value="1"/>
</dbReference>
<dbReference type="Gene3D" id="3.40.50.720">
    <property type="entry name" value="NAD(P)-binding Rossmann-like Domain"/>
    <property type="match status" value="1"/>
</dbReference>
<comment type="caution">
    <text evidence="13">The sequence shown here is derived from an EMBL/GenBank/DDBJ whole genome shotgun (WGS) entry which is preliminary data.</text>
</comment>
<comment type="similarity">
    <text evidence="2 11">Belongs to the zinc-containing alcohol dehydrogenase family.</text>
</comment>
<dbReference type="SUPFAM" id="SSF51735">
    <property type="entry name" value="NAD(P)-binding Rossmann-fold domains"/>
    <property type="match status" value="1"/>
</dbReference>
<dbReference type="InterPro" id="IPR013154">
    <property type="entry name" value="ADH-like_N"/>
</dbReference>
<dbReference type="AlphaFoldDB" id="A0A559MA59"/>
<proteinExistence type="inferred from homology"/>
<dbReference type="GO" id="GO:0006066">
    <property type="term" value="P:alcohol metabolic process"/>
    <property type="evidence" value="ECO:0007669"/>
    <property type="project" value="UniProtKB-ARBA"/>
</dbReference>
<evidence type="ECO:0000313" key="13">
    <source>
        <dbReference type="EMBL" id="TVY89838.1"/>
    </source>
</evidence>
<evidence type="ECO:0000256" key="6">
    <source>
        <dbReference type="ARBA" id="ARBA00022833"/>
    </source>
</evidence>
<dbReference type="InterPro" id="IPR047109">
    <property type="entry name" value="CAD-like"/>
</dbReference>
<accession>A0A559MA59</accession>
<keyword evidence="5 11" id="KW-0479">Metal-binding</keyword>
<keyword evidence="8" id="KW-0560">Oxidoreductase</keyword>
<dbReference type="Pfam" id="PF00107">
    <property type="entry name" value="ADH_zinc_N"/>
    <property type="match status" value="1"/>
</dbReference>
<evidence type="ECO:0000256" key="10">
    <source>
        <dbReference type="ARBA" id="ARBA00050997"/>
    </source>
</evidence>
<feature type="domain" description="Enoyl reductase (ER)" evidence="12">
    <location>
        <begin position="59"/>
        <end position="389"/>
    </location>
</feature>
<protein>
    <recommendedName>
        <fullName evidence="9">alcohol dehydrogenase (NADP(+))</fullName>
        <ecNumber evidence="9">1.1.1.2</ecNumber>
    </recommendedName>
</protein>
<dbReference type="InterPro" id="IPR036291">
    <property type="entry name" value="NAD(P)-bd_dom_sf"/>
</dbReference>
<dbReference type="CDD" id="cd05283">
    <property type="entry name" value="CAD1"/>
    <property type="match status" value="1"/>
</dbReference>
<dbReference type="InterPro" id="IPR002328">
    <property type="entry name" value="ADH_Zn_CS"/>
</dbReference>
<dbReference type="GO" id="GO:0008270">
    <property type="term" value="F:zinc ion binding"/>
    <property type="evidence" value="ECO:0007669"/>
    <property type="project" value="InterPro"/>
</dbReference>
<keyword evidence="14" id="KW-1185">Reference proteome</keyword>
<dbReference type="SMART" id="SM00829">
    <property type="entry name" value="PKS_ER"/>
    <property type="match status" value="1"/>
</dbReference>
<name>A0A559MA59_9HELO</name>
<evidence type="ECO:0000256" key="4">
    <source>
        <dbReference type="ARBA" id="ARBA00022553"/>
    </source>
</evidence>
<evidence type="ECO:0000259" key="12">
    <source>
        <dbReference type="SMART" id="SM00829"/>
    </source>
</evidence>
<evidence type="ECO:0000256" key="8">
    <source>
        <dbReference type="ARBA" id="ARBA00023002"/>
    </source>
</evidence>
<dbReference type="InterPro" id="IPR020843">
    <property type="entry name" value="ER"/>
</dbReference>
<dbReference type="SUPFAM" id="SSF50129">
    <property type="entry name" value="GroES-like"/>
    <property type="match status" value="1"/>
</dbReference>
<gene>
    <name evidence="13" type="primary">ADH6_0</name>
    <name evidence="13" type="ORF">LAWI1_G003762</name>
</gene>
<dbReference type="Gene3D" id="3.90.180.10">
    <property type="entry name" value="Medium-chain alcohol dehydrogenases, catalytic domain"/>
    <property type="match status" value="1"/>
</dbReference>
<reference evidence="13 14" key="1">
    <citation type="submission" date="2018-05" db="EMBL/GenBank/DDBJ databases">
        <title>Genome sequencing and assembly of the regulated plant pathogen Lachnellula willkommii and related sister species for the development of diagnostic species identification markers.</title>
        <authorList>
            <person name="Giroux E."/>
            <person name="Bilodeau G."/>
        </authorList>
    </citation>
    <scope>NUCLEOTIDE SEQUENCE [LARGE SCALE GENOMIC DNA]</scope>
    <source>
        <strain evidence="13 14">CBS 172.35</strain>
    </source>
</reference>
<organism evidence="13 14">
    <name type="scientific">Lachnellula willkommii</name>
    <dbReference type="NCBI Taxonomy" id="215461"/>
    <lineage>
        <taxon>Eukaryota</taxon>
        <taxon>Fungi</taxon>
        <taxon>Dikarya</taxon>
        <taxon>Ascomycota</taxon>
        <taxon>Pezizomycotina</taxon>
        <taxon>Leotiomycetes</taxon>
        <taxon>Helotiales</taxon>
        <taxon>Lachnaceae</taxon>
        <taxon>Lachnellula</taxon>
    </lineage>
</organism>
<evidence type="ECO:0000256" key="3">
    <source>
        <dbReference type="ARBA" id="ARBA00011738"/>
    </source>
</evidence>
<keyword evidence="4" id="KW-0597">Phosphoprotein</keyword>
<sequence>MSKSTSIKEPTPVATGRILALTNHLKESLNPADDIQKAKMSAPYKFQGWMGLDKDCIKGKMVWQEYEPKPWTEDDVDIKITHCGICGSDIHTLRSGWGQSLYPCCVGHEITGTAAKVGKNVKHIKLGDRIGVGAQSASCLDCEQCLNNEEHYCVKGMIGTYNSKYEDGSKTYGGYADYCRVPAHFAVKIPDSLTNAEAAPMLCGGVTVWKPLKQNGAGPGKRVGIIGLGGLGHFGVLWAKGLGCDEVVVISRSDAKKADAMKMGATGFIATQDEGWAKKNTRTLDLIVSTVSSPNMPLGDYFKLLRAHGQFIQVGAPEDVLPPINIHALISKGCKLGGSLIGSPADISEMLQFAADKKIHPYIQERPMSDANQAIIDMEEGDARYRYVLVNEKHVKELKA</sequence>
<evidence type="ECO:0000256" key="11">
    <source>
        <dbReference type="RuleBase" id="RU361277"/>
    </source>
</evidence>
<comment type="cofactor">
    <cofactor evidence="1 11">
        <name>Zn(2+)</name>
        <dbReference type="ChEBI" id="CHEBI:29105"/>
    </cofactor>
</comment>
<comment type="subunit">
    <text evidence="3">Homodimer.</text>
</comment>
<evidence type="ECO:0000256" key="5">
    <source>
        <dbReference type="ARBA" id="ARBA00022723"/>
    </source>
</evidence>
<dbReference type="GO" id="GO:0008106">
    <property type="term" value="F:alcohol dehydrogenase (NADP+) activity"/>
    <property type="evidence" value="ECO:0007669"/>
    <property type="project" value="UniProtKB-EC"/>
</dbReference>
<dbReference type="EC" id="1.1.1.2" evidence="9"/>
<dbReference type="Proteomes" id="UP000315522">
    <property type="component" value="Unassembled WGS sequence"/>
</dbReference>
<dbReference type="FunFam" id="3.40.50.720:FF:000158">
    <property type="entry name" value="Zinc-binding alcohol dehydrogenase"/>
    <property type="match status" value="1"/>
</dbReference>
<keyword evidence="6 11" id="KW-0862">Zinc</keyword>
<evidence type="ECO:0000313" key="14">
    <source>
        <dbReference type="Proteomes" id="UP000315522"/>
    </source>
</evidence>
<evidence type="ECO:0000256" key="1">
    <source>
        <dbReference type="ARBA" id="ARBA00001947"/>
    </source>
</evidence>
<dbReference type="Pfam" id="PF08240">
    <property type="entry name" value="ADH_N"/>
    <property type="match status" value="1"/>
</dbReference>